<evidence type="ECO:0000313" key="3">
    <source>
        <dbReference type="Proteomes" id="UP000094869"/>
    </source>
</evidence>
<dbReference type="EMBL" id="MEHD01000011">
    <property type="protein sequence ID" value="ODR60330.1"/>
    <property type="molecule type" value="Genomic_DNA"/>
</dbReference>
<feature type="region of interest" description="Disordered" evidence="1">
    <location>
        <begin position="1"/>
        <end position="22"/>
    </location>
</feature>
<comment type="caution">
    <text evidence="2">The sequence shown here is derived from an EMBL/GenBank/DDBJ whole genome shotgun (WGS) entry which is preliminary data.</text>
</comment>
<gene>
    <name evidence="2" type="ORF">BEI63_03840</name>
</gene>
<protein>
    <submittedName>
        <fullName evidence="2">Uncharacterized protein</fullName>
    </submittedName>
</protein>
<evidence type="ECO:0000256" key="1">
    <source>
        <dbReference type="SAM" id="MobiDB-lite"/>
    </source>
</evidence>
<feature type="compositionally biased region" description="Polar residues" evidence="1">
    <location>
        <begin position="7"/>
        <end position="21"/>
    </location>
</feature>
<name>A0ABX3APU1_9FIRM</name>
<organism evidence="2 3">
    <name type="scientific">Eisenbergiella tayi</name>
    <dbReference type="NCBI Taxonomy" id="1432052"/>
    <lineage>
        <taxon>Bacteria</taxon>
        <taxon>Bacillati</taxon>
        <taxon>Bacillota</taxon>
        <taxon>Clostridia</taxon>
        <taxon>Lachnospirales</taxon>
        <taxon>Lachnospiraceae</taxon>
        <taxon>Eisenbergiella</taxon>
    </lineage>
</organism>
<keyword evidence="3" id="KW-1185">Reference proteome</keyword>
<accession>A0ABX3APU1</accession>
<proteinExistence type="predicted"/>
<dbReference type="Proteomes" id="UP000094869">
    <property type="component" value="Unassembled WGS sequence"/>
</dbReference>
<sequence>MPAGSRFSGNKGQEVSEQKASVGSIRPSVFKAHPFGMPLDAQDGESLMYNGFRHVIGSILDNEKIPAGGAYTLVMGAVYGKITAVKLLEYGSGKRMAWMDLIPVRILVQGICGEILDDPSSEIDVDNLHPFADAEDRFAGAYKSIEHGELLSVKCGVNAPGTMIGFSEQDRIDISASG</sequence>
<evidence type="ECO:0000313" key="2">
    <source>
        <dbReference type="EMBL" id="ODR60330.1"/>
    </source>
</evidence>
<reference evidence="2 3" key="1">
    <citation type="submission" date="2016-08" db="EMBL/GenBank/DDBJ databases">
        <title>Characterization of Isolates of Eisenbergiella tayi Derived from Blood Cultures, Using Whole Genome Sequencing.</title>
        <authorList>
            <person name="Bernier A.-M."/>
            <person name="Burdz T."/>
            <person name="Wiebe D."/>
            <person name="Bernard K."/>
        </authorList>
    </citation>
    <scope>NUCLEOTIDE SEQUENCE [LARGE SCALE GENOMIC DNA]</scope>
    <source>
        <strain evidence="2 3">NML120146</strain>
    </source>
</reference>